<dbReference type="EMBL" id="CP000254">
    <property type="protein sequence ID" value="ABD39909.1"/>
    <property type="molecule type" value="Genomic_DNA"/>
</dbReference>
<gene>
    <name evidence="2" type="ordered locus">Mhun_0133</name>
</gene>
<name>Q2FMS6_METHJ</name>
<dbReference type="GeneID" id="3924167"/>
<dbReference type="KEGG" id="mhu:Mhun_0133"/>
<dbReference type="InterPro" id="IPR041633">
    <property type="entry name" value="Polbeta"/>
</dbReference>
<organism evidence="2 3">
    <name type="scientific">Methanospirillum hungatei JF-1 (strain ATCC 27890 / DSM 864 / NBRC 100397 / JF-1)</name>
    <dbReference type="NCBI Taxonomy" id="323259"/>
    <lineage>
        <taxon>Archaea</taxon>
        <taxon>Methanobacteriati</taxon>
        <taxon>Methanobacteriota</taxon>
        <taxon>Stenosarchaea group</taxon>
        <taxon>Methanomicrobia</taxon>
        <taxon>Methanomicrobiales</taxon>
        <taxon>Methanospirillaceae</taxon>
        <taxon>Methanospirillum</taxon>
    </lineage>
</organism>
<evidence type="ECO:0000259" key="1">
    <source>
        <dbReference type="Pfam" id="PF18765"/>
    </source>
</evidence>
<dbReference type="InParanoid" id="Q2FMS6"/>
<dbReference type="Pfam" id="PF18765">
    <property type="entry name" value="Polbeta"/>
    <property type="match status" value="1"/>
</dbReference>
<dbReference type="EnsemblBacteria" id="ABD39909">
    <property type="protein sequence ID" value="ABD39909"/>
    <property type="gene ID" value="Mhun_0133"/>
</dbReference>
<protein>
    <submittedName>
        <fullName evidence="2">DNA polymerase, beta-like region</fullName>
    </submittedName>
</protein>
<dbReference type="STRING" id="323259.Mhun_0133"/>
<evidence type="ECO:0000313" key="2">
    <source>
        <dbReference type="EMBL" id="ABD39909.1"/>
    </source>
</evidence>
<dbReference type="Proteomes" id="UP000001941">
    <property type="component" value="Chromosome"/>
</dbReference>
<dbReference type="OrthoDB" id="61846at2157"/>
<reference evidence="3" key="1">
    <citation type="journal article" date="2016" name="Stand. Genomic Sci.">
        <title>Complete genome sequence of Methanospirillum hungatei type strain JF1.</title>
        <authorList>
            <person name="Gunsalus R.P."/>
            <person name="Cook L.E."/>
            <person name="Crable B."/>
            <person name="Rohlin L."/>
            <person name="McDonald E."/>
            <person name="Mouttaki H."/>
            <person name="Sieber J.R."/>
            <person name="Poweleit N."/>
            <person name="Zhou H."/>
            <person name="Lapidus A.L."/>
            <person name="Daligault H.E."/>
            <person name="Land M."/>
            <person name="Gilna P."/>
            <person name="Ivanova N."/>
            <person name="Kyrpides N."/>
            <person name="Culley D.E."/>
            <person name="McInerney M.J."/>
        </authorList>
    </citation>
    <scope>NUCLEOTIDE SEQUENCE [LARGE SCALE GENOMIC DNA]</scope>
    <source>
        <strain evidence="3">ATCC 27890 / DSM 864 / NBRC 100397 / JF-1</strain>
    </source>
</reference>
<evidence type="ECO:0000313" key="3">
    <source>
        <dbReference type="Proteomes" id="UP000001941"/>
    </source>
</evidence>
<feature type="domain" description="Polymerase beta nucleotidyltransferase" evidence="1">
    <location>
        <begin position="25"/>
        <end position="105"/>
    </location>
</feature>
<dbReference type="PANTHER" id="PTHR43852">
    <property type="entry name" value="NUCLEOTIDYLTRANSFERASE"/>
    <property type="match status" value="1"/>
</dbReference>
<dbReference type="Gene3D" id="3.30.460.10">
    <property type="entry name" value="Beta Polymerase, domain 2"/>
    <property type="match status" value="1"/>
</dbReference>
<accession>Q2FMS6</accession>
<dbReference type="InterPro" id="IPR052930">
    <property type="entry name" value="TA_antitoxin_MntA"/>
</dbReference>
<dbReference type="SUPFAM" id="SSF81301">
    <property type="entry name" value="Nucleotidyltransferase"/>
    <property type="match status" value="1"/>
</dbReference>
<dbReference type="eggNOG" id="arCOG02107">
    <property type="taxonomic scope" value="Archaea"/>
</dbReference>
<dbReference type="PANTHER" id="PTHR43852:SF3">
    <property type="entry name" value="NUCLEOTIDYLTRANSFERASE"/>
    <property type="match status" value="1"/>
</dbReference>
<keyword evidence="3" id="KW-1185">Reference proteome</keyword>
<dbReference type="HOGENOM" id="CLU_130257_1_2_2"/>
<dbReference type="InterPro" id="IPR043519">
    <property type="entry name" value="NT_sf"/>
</dbReference>
<sequence>MNPAIKDTNKDVIQKALEIMKNSTDFSKIRFIALYGSVATGESTIHSDIDITISCTMERLEAELYRISLLSELPEKIALNIFENLPLYIRKSVLGGVFLYMQDEDEVYDLAYDTIREYNLFKPHLDDYTGERFIA</sequence>
<dbReference type="CDD" id="cd05403">
    <property type="entry name" value="NT_KNTase_like"/>
    <property type="match status" value="1"/>
</dbReference>
<dbReference type="RefSeq" id="WP_011447205.1">
    <property type="nucleotide sequence ID" value="NC_007796.1"/>
</dbReference>
<dbReference type="AlphaFoldDB" id="Q2FMS6"/>
<proteinExistence type="predicted"/>